<dbReference type="InterPro" id="IPR011021">
    <property type="entry name" value="Arrestin-like_N"/>
</dbReference>
<dbReference type="Pfam" id="PF00339">
    <property type="entry name" value="Arrestin_N"/>
    <property type="match status" value="1"/>
</dbReference>
<reference evidence="2" key="1">
    <citation type="submission" date="2021-06" db="EMBL/GenBank/DDBJ databases">
        <authorList>
            <person name="Kallberg Y."/>
            <person name="Tangrot J."/>
            <person name="Rosling A."/>
        </authorList>
    </citation>
    <scope>NUCLEOTIDE SEQUENCE</scope>
    <source>
        <strain evidence="2">AZ414A</strain>
    </source>
</reference>
<name>A0A9N8VC38_9GLOM</name>
<feature type="domain" description="Arrestin-like N-terminal" evidence="1">
    <location>
        <begin position="84"/>
        <end position="187"/>
    </location>
</feature>
<dbReference type="InterPro" id="IPR050357">
    <property type="entry name" value="Arrestin_domain-protein"/>
</dbReference>
<keyword evidence="3" id="KW-1185">Reference proteome</keyword>
<evidence type="ECO:0000259" key="1">
    <source>
        <dbReference type="Pfam" id="PF00339"/>
    </source>
</evidence>
<dbReference type="Proteomes" id="UP000789706">
    <property type="component" value="Unassembled WGS sequence"/>
</dbReference>
<dbReference type="GO" id="GO:0005829">
    <property type="term" value="C:cytosol"/>
    <property type="evidence" value="ECO:0007669"/>
    <property type="project" value="TreeGrafter"/>
</dbReference>
<dbReference type="PANTHER" id="PTHR11188">
    <property type="entry name" value="ARRESTIN DOMAIN CONTAINING PROTEIN"/>
    <property type="match status" value="1"/>
</dbReference>
<dbReference type="GO" id="GO:0005886">
    <property type="term" value="C:plasma membrane"/>
    <property type="evidence" value="ECO:0007669"/>
    <property type="project" value="TreeGrafter"/>
</dbReference>
<protein>
    <submittedName>
        <fullName evidence="2">5390_t:CDS:1</fullName>
    </submittedName>
</protein>
<evidence type="ECO:0000313" key="3">
    <source>
        <dbReference type="Proteomes" id="UP000789706"/>
    </source>
</evidence>
<dbReference type="GO" id="GO:0070086">
    <property type="term" value="P:ubiquitin-dependent endocytosis"/>
    <property type="evidence" value="ECO:0007669"/>
    <property type="project" value="TreeGrafter"/>
</dbReference>
<dbReference type="GO" id="GO:0030674">
    <property type="term" value="F:protein-macromolecule adaptor activity"/>
    <property type="evidence" value="ECO:0007669"/>
    <property type="project" value="TreeGrafter"/>
</dbReference>
<dbReference type="PANTHER" id="PTHR11188:SF17">
    <property type="entry name" value="FI21816P1"/>
    <property type="match status" value="1"/>
</dbReference>
<organism evidence="2 3">
    <name type="scientific">Diversispora eburnea</name>
    <dbReference type="NCBI Taxonomy" id="1213867"/>
    <lineage>
        <taxon>Eukaryota</taxon>
        <taxon>Fungi</taxon>
        <taxon>Fungi incertae sedis</taxon>
        <taxon>Mucoromycota</taxon>
        <taxon>Glomeromycotina</taxon>
        <taxon>Glomeromycetes</taxon>
        <taxon>Diversisporales</taxon>
        <taxon>Diversisporaceae</taxon>
        <taxon>Diversispora</taxon>
    </lineage>
</organism>
<gene>
    <name evidence="2" type="ORF">DEBURN_LOCUS1791</name>
</gene>
<dbReference type="SUPFAM" id="SSF81296">
    <property type="entry name" value="E set domains"/>
    <property type="match status" value="1"/>
</dbReference>
<dbReference type="InterPro" id="IPR014756">
    <property type="entry name" value="Ig_E-set"/>
</dbReference>
<dbReference type="AlphaFoldDB" id="A0A9N8VC38"/>
<comment type="caution">
    <text evidence="2">The sequence shown here is derived from an EMBL/GenBank/DDBJ whole genome shotgun (WGS) entry which is preliminary data.</text>
</comment>
<evidence type="ECO:0000313" key="2">
    <source>
        <dbReference type="EMBL" id="CAG8445923.1"/>
    </source>
</evidence>
<dbReference type="EMBL" id="CAJVPK010000087">
    <property type="protein sequence ID" value="CAG8445923.1"/>
    <property type="molecule type" value="Genomic_DNA"/>
</dbReference>
<dbReference type="Gene3D" id="2.60.40.640">
    <property type="match status" value="1"/>
</dbReference>
<sequence>MATLQHDEVSTQKIRLPPNIYITNDVTDGSIINDSPPSPYIIQSPIDGTFLNFSPPSNSYIKTHKNVSFSYVPYFTTFQHGTLDKTDSYLMGVLHLNYEKPVRVKNVYLNLKGYEKTKWTKSQGRTKIVFKGEQTVVNQSYKIWEPSAKESDITNYGIPFKVKLPHNLPETLTTRFGAVYYILRATVYLKGTLVTSPSHSVEILCPLKRTLVLNNDRELPTQYQRESEILNYAFILPPGKNINIGVYLSIPLRIRFVKPGVSLEKIEVSMRTLMKFRSNTKETCRVIKRSTESIITRKDLKYLKPESDQIRGDCITTANLWIPRRISPTYYGKLINIAHMLVIKFIIDGSETNDQSFHVEETINIANIHKNFDVELPLTPEPTKFLNPRAFSLYPTTNDESNSGSNETDSINSLDRGDIEAAYAIVNQLYQSHLRRHSTSLDLSPSFFYDGSIASKFPPIPPIIYPLTEQPPIDTLFTAGAVSHNWF</sequence>
<dbReference type="InterPro" id="IPR014752">
    <property type="entry name" value="Arrestin-like_C"/>
</dbReference>
<dbReference type="GO" id="GO:0031625">
    <property type="term" value="F:ubiquitin protein ligase binding"/>
    <property type="evidence" value="ECO:0007669"/>
    <property type="project" value="TreeGrafter"/>
</dbReference>
<dbReference type="OrthoDB" id="2347727at2759"/>
<proteinExistence type="predicted"/>
<accession>A0A9N8VC38</accession>